<dbReference type="SUPFAM" id="SSF102886">
    <property type="entry name" value="Coproporphyrinogen III oxidase"/>
    <property type="match status" value="1"/>
</dbReference>
<keyword evidence="5" id="KW-0560">Oxidoreductase</keyword>
<dbReference type="PANTHER" id="PTHR10755">
    <property type="entry name" value="COPROPORPHYRINOGEN III OXIDASE, MITOCHONDRIAL"/>
    <property type="match status" value="1"/>
</dbReference>
<comment type="subunit">
    <text evidence="3">Homodimer.</text>
</comment>
<dbReference type="PRINTS" id="PR00073">
    <property type="entry name" value="COPRGNOXDASE"/>
</dbReference>
<dbReference type="GO" id="GO:0006782">
    <property type="term" value="P:protoporphyrinogen IX biosynthetic process"/>
    <property type="evidence" value="ECO:0007669"/>
    <property type="project" value="UniProtKB-UniPathway"/>
</dbReference>
<organism evidence="7 8">
    <name type="scientific">Gymnopus androsaceus JB14</name>
    <dbReference type="NCBI Taxonomy" id="1447944"/>
    <lineage>
        <taxon>Eukaryota</taxon>
        <taxon>Fungi</taxon>
        <taxon>Dikarya</taxon>
        <taxon>Basidiomycota</taxon>
        <taxon>Agaricomycotina</taxon>
        <taxon>Agaricomycetes</taxon>
        <taxon>Agaricomycetidae</taxon>
        <taxon>Agaricales</taxon>
        <taxon>Marasmiineae</taxon>
        <taxon>Omphalotaceae</taxon>
        <taxon>Gymnopus</taxon>
    </lineage>
</organism>
<evidence type="ECO:0000256" key="2">
    <source>
        <dbReference type="ARBA" id="ARBA00010644"/>
    </source>
</evidence>
<protein>
    <recommendedName>
        <fullName evidence="4">coproporphyrinogen oxidase</fullName>
        <ecNumber evidence="4">1.3.3.3</ecNumber>
    </recommendedName>
</protein>
<evidence type="ECO:0000256" key="5">
    <source>
        <dbReference type="ARBA" id="ARBA00023002"/>
    </source>
</evidence>
<dbReference type="Pfam" id="PF01218">
    <property type="entry name" value="Coprogen_oxidas"/>
    <property type="match status" value="1"/>
</dbReference>
<dbReference type="Gene3D" id="3.40.1500.10">
    <property type="entry name" value="Coproporphyrinogen III oxidase, aerobic"/>
    <property type="match status" value="1"/>
</dbReference>
<dbReference type="PANTHER" id="PTHR10755:SF0">
    <property type="entry name" value="OXYGEN-DEPENDENT COPROPORPHYRINOGEN-III OXIDASE, MITOCHONDRIAL"/>
    <property type="match status" value="1"/>
</dbReference>
<comment type="similarity">
    <text evidence="2">Belongs to the aerobic coproporphyrinogen-III oxidase family.</text>
</comment>
<dbReference type="GO" id="GO:0005737">
    <property type="term" value="C:cytoplasm"/>
    <property type="evidence" value="ECO:0007669"/>
    <property type="project" value="TreeGrafter"/>
</dbReference>
<reference evidence="7" key="1">
    <citation type="journal article" date="2019" name="Environ. Microbiol.">
        <title>Fungal ecological strategies reflected in gene transcription - a case study of two litter decomposers.</title>
        <authorList>
            <person name="Barbi F."/>
            <person name="Kohler A."/>
            <person name="Barry K."/>
            <person name="Baskaran P."/>
            <person name="Daum C."/>
            <person name="Fauchery L."/>
            <person name="Ihrmark K."/>
            <person name="Kuo A."/>
            <person name="LaButti K."/>
            <person name="Lipzen A."/>
            <person name="Morin E."/>
            <person name="Grigoriev I.V."/>
            <person name="Henrissat B."/>
            <person name="Lindahl B."/>
            <person name="Martin F."/>
        </authorList>
    </citation>
    <scope>NUCLEOTIDE SEQUENCE</scope>
    <source>
        <strain evidence="7">JB14</strain>
    </source>
</reference>
<dbReference type="UniPathway" id="UPA00251">
    <property type="reaction ID" value="UER00322"/>
</dbReference>
<evidence type="ECO:0000313" key="8">
    <source>
        <dbReference type="Proteomes" id="UP000799118"/>
    </source>
</evidence>
<dbReference type="InterPro" id="IPR001260">
    <property type="entry name" value="Coprogen_oxidase_aer"/>
</dbReference>
<accession>A0A6A4HAL9</accession>
<name>A0A6A4HAL9_9AGAR</name>
<evidence type="ECO:0000256" key="4">
    <source>
        <dbReference type="ARBA" id="ARBA00012869"/>
    </source>
</evidence>
<evidence type="ECO:0000313" key="7">
    <source>
        <dbReference type="EMBL" id="KAE9394277.1"/>
    </source>
</evidence>
<dbReference type="AlphaFoldDB" id="A0A6A4HAL9"/>
<dbReference type="EC" id="1.3.3.3" evidence="4"/>
<proteinExistence type="inferred from homology"/>
<dbReference type="Proteomes" id="UP000799118">
    <property type="component" value="Unassembled WGS sequence"/>
</dbReference>
<dbReference type="EMBL" id="ML769553">
    <property type="protein sequence ID" value="KAE9394277.1"/>
    <property type="molecule type" value="Genomic_DNA"/>
</dbReference>
<comment type="pathway">
    <text evidence="1">Porphyrin-containing compound metabolism; protoporphyrin-IX biosynthesis; protoporphyrinogen-IX from coproporphyrinogen-III (O2 route): step 1/1.</text>
</comment>
<evidence type="ECO:0000256" key="3">
    <source>
        <dbReference type="ARBA" id="ARBA00011738"/>
    </source>
</evidence>
<dbReference type="GO" id="GO:0004109">
    <property type="term" value="F:coproporphyrinogen oxidase activity"/>
    <property type="evidence" value="ECO:0007669"/>
    <property type="project" value="UniProtKB-EC"/>
</dbReference>
<sequence>MAFGLQLDHLMIPCPVFIEFSFREQLFGKHRRERKDDERSRLAGRSRSPAGFQIKPACFPSFSHYHFIAPMMEENMREKMESWIRSLQEEIVQSLENLDPTAPKFKRDSWTRAEGGSGQSCVFSAPAATNNTSAPPSEFVLEKAGVNISIVHGTLPPPAIKQMRADHASMPLPEDAPGGLPFFAAGISLVIHPRNPHAPTSHANYRYFEINDPSYSDSDSPKVLAWWFGGGADLTPSYLYPADATHFHQTHKSACDAFSPRFTPL</sequence>
<dbReference type="OrthoDB" id="15318at2759"/>
<dbReference type="InterPro" id="IPR036406">
    <property type="entry name" value="Coprogen_oxidase_aer_sf"/>
</dbReference>
<evidence type="ECO:0000256" key="6">
    <source>
        <dbReference type="ARBA" id="ARBA00023244"/>
    </source>
</evidence>
<keyword evidence="8" id="KW-1185">Reference proteome</keyword>
<keyword evidence="6" id="KW-0627">Porphyrin biosynthesis</keyword>
<evidence type="ECO:0000256" key="1">
    <source>
        <dbReference type="ARBA" id="ARBA00005168"/>
    </source>
</evidence>
<gene>
    <name evidence="7" type="ORF">BT96DRAFT_998661</name>
</gene>